<organism evidence="1 3">
    <name type="scientific">Burkholderia ubonensis</name>
    <dbReference type="NCBI Taxonomy" id="101571"/>
    <lineage>
        <taxon>Bacteria</taxon>
        <taxon>Pseudomonadati</taxon>
        <taxon>Pseudomonadota</taxon>
        <taxon>Betaproteobacteria</taxon>
        <taxon>Burkholderiales</taxon>
        <taxon>Burkholderiaceae</taxon>
        <taxon>Burkholderia</taxon>
        <taxon>Burkholderia cepacia complex</taxon>
    </lineage>
</organism>
<proteinExistence type="predicted"/>
<evidence type="ECO:0000313" key="2">
    <source>
        <dbReference type="EMBL" id="KWZ59937.1"/>
    </source>
</evidence>
<dbReference type="Proteomes" id="UP000070119">
    <property type="component" value="Chromosome 1"/>
</dbReference>
<accession>A0A105AN68</accession>
<reference evidence="2 4" key="2">
    <citation type="submission" date="2015-11" db="EMBL/GenBank/DDBJ databases">
        <authorList>
            <person name="Sahl J."/>
            <person name="Wagner D."/>
            <person name="Keim P."/>
        </authorList>
    </citation>
    <scope>NUCLEOTIDE SEQUENCE [LARGE SCALE GENOMIC DNA]</scope>
    <source>
        <strain evidence="2 4">MSMB1157</strain>
    </source>
</reference>
<evidence type="ECO:0000313" key="1">
    <source>
        <dbReference type="EMBL" id="KWA82081.1"/>
    </source>
</evidence>
<dbReference type="EMBL" id="LNJU01000001">
    <property type="protein sequence ID" value="KWZ59937.1"/>
    <property type="molecule type" value="Genomic_DNA"/>
</dbReference>
<protein>
    <submittedName>
        <fullName evidence="1">Uncharacterized protein</fullName>
    </submittedName>
</protein>
<comment type="caution">
    <text evidence="1">The sequence shown here is derived from an EMBL/GenBank/DDBJ whole genome shotgun (WGS) entry which is preliminary data.</text>
</comment>
<dbReference type="Proteomes" id="UP000060630">
    <property type="component" value="Unassembled WGS sequence"/>
</dbReference>
<sequence>MQGNSSGVIVRPFTTIVRIFGRNRADPQSASYAGMRVENGRYTQSEDGWNYRNETTGAEVKDFLKQFQLYRWNFAAFNR</sequence>
<dbReference type="EMBL" id="LPHD01000069">
    <property type="protein sequence ID" value="KWA82081.1"/>
    <property type="molecule type" value="Genomic_DNA"/>
</dbReference>
<evidence type="ECO:0000313" key="3">
    <source>
        <dbReference type="Proteomes" id="UP000060630"/>
    </source>
</evidence>
<evidence type="ECO:0000313" key="4">
    <source>
        <dbReference type="Proteomes" id="UP000070119"/>
    </source>
</evidence>
<gene>
    <name evidence="2" type="ORF">WK57_04655</name>
    <name evidence="1" type="ORF">WL29_27465</name>
</gene>
<reference evidence="1 3" key="1">
    <citation type="submission" date="2015-11" db="EMBL/GenBank/DDBJ databases">
        <title>Expanding the genomic diversity of Burkholderia species for the development of highly accurate diagnostics.</title>
        <authorList>
            <person name="Sahl J."/>
            <person name="Keim P."/>
            <person name="Wagner D."/>
        </authorList>
    </citation>
    <scope>NUCLEOTIDE SEQUENCE [LARGE SCALE GENOMIC DNA]</scope>
    <source>
        <strain evidence="1 3">MSMB2087WGS</strain>
    </source>
</reference>
<name>A0A105AN68_9BURK</name>
<dbReference type="AlphaFoldDB" id="A0A105AN68"/>